<feature type="domain" description="Beta-ketoacyl synthase-like N-terminal" evidence="1">
    <location>
        <begin position="37"/>
        <end position="247"/>
    </location>
</feature>
<comment type="caution">
    <text evidence="2">The sequence shown here is derived from an EMBL/GenBank/DDBJ whole genome shotgun (WGS) entry which is preliminary data.</text>
</comment>
<protein>
    <submittedName>
        <fullName evidence="2">Beta-ketoacyl synthase chain length factor</fullName>
    </submittedName>
</protein>
<dbReference type="InterPro" id="IPR016039">
    <property type="entry name" value="Thiolase-like"/>
</dbReference>
<dbReference type="EMBL" id="JADIKE010000026">
    <property type="protein sequence ID" value="MBM7124336.1"/>
    <property type="molecule type" value="Genomic_DNA"/>
</dbReference>
<dbReference type="SUPFAM" id="SSF53901">
    <property type="entry name" value="Thiolase-like"/>
    <property type="match status" value="1"/>
</dbReference>
<keyword evidence="3" id="KW-1185">Reference proteome</keyword>
<evidence type="ECO:0000313" key="2">
    <source>
        <dbReference type="EMBL" id="MBM7124336.1"/>
    </source>
</evidence>
<sequence length="263" mass="27335">MSGLYVQVEGIGLWTPQATDFDALRRLFAGDTPAAAASRPTASALSLNERRRAPESVLVAIEVASQAVAMSHRSAENLACVFASAYGDQATTDYMCRVLARAPGELSPTRFHNSVHNASAGYWTIATDCRAPSSAVCAGYASFGAGLLEAATQACADQRAVLLVCSDTAGAGPLGELIGCQLTFACALVLSPASEAHLPRLKLTVVADAPRHSPLPTACVTWTHDNPSAASLPLLAMLASEGGECVLPASERHGLRVEMEVNA</sequence>
<dbReference type="InterPro" id="IPR014030">
    <property type="entry name" value="Ketoacyl_synth_N"/>
</dbReference>
<accession>A0ABS2JZL8</accession>
<dbReference type="Gene3D" id="3.40.47.10">
    <property type="match status" value="1"/>
</dbReference>
<dbReference type="RefSeq" id="WP_204679700.1">
    <property type="nucleotide sequence ID" value="NZ_BSNR01000023.1"/>
</dbReference>
<dbReference type="Proteomes" id="UP001430149">
    <property type="component" value="Unassembled WGS sequence"/>
</dbReference>
<dbReference type="Pfam" id="PF13723">
    <property type="entry name" value="Ketoacyl-synt_2"/>
    <property type="match status" value="1"/>
</dbReference>
<proteinExistence type="predicted"/>
<name>A0ABS2JZL8_9GAMM</name>
<organism evidence="2 3">
    <name type="scientific">Dyella flava</name>
    <dbReference type="NCBI Taxonomy" id="1920170"/>
    <lineage>
        <taxon>Bacteria</taxon>
        <taxon>Pseudomonadati</taxon>
        <taxon>Pseudomonadota</taxon>
        <taxon>Gammaproteobacteria</taxon>
        <taxon>Lysobacterales</taxon>
        <taxon>Rhodanobacteraceae</taxon>
        <taxon>Dyella</taxon>
    </lineage>
</organism>
<evidence type="ECO:0000313" key="3">
    <source>
        <dbReference type="Proteomes" id="UP001430149"/>
    </source>
</evidence>
<evidence type="ECO:0000259" key="1">
    <source>
        <dbReference type="Pfam" id="PF13723"/>
    </source>
</evidence>
<reference evidence="2" key="1">
    <citation type="submission" date="2020-10" db="EMBL/GenBank/DDBJ databases">
        <title>Phylogeny of dyella-like bacteria.</title>
        <authorList>
            <person name="Fu J."/>
        </authorList>
    </citation>
    <scope>NUCLEOTIDE SEQUENCE</scope>
    <source>
        <strain evidence="2">DHOC52</strain>
    </source>
</reference>
<gene>
    <name evidence="2" type="ORF">ISP19_02995</name>
</gene>